<gene>
    <name evidence="1" type="ORF">HGO97_016425</name>
</gene>
<dbReference type="EMBL" id="JABACJ020000018">
    <property type="protein sequence ID" value="MBU3877392.1"/>
    <property type="molecule type" value="Genomic_DNA"/>
</dbReference>
<keyword evidence="2" id="KW-1185">Reference proteome</keyword>
<evidence type="ECO:0000313" key="1">
    <source>
        <dbReference type="EMBL" id="MBU3877392.1"/>
    </source>
</evidence>
<dbReference type="RefSeq" id="WP_216243788.1">
    <property type="nucleotide sequence ID" value="NZ_JABACJ020000018.1"/>
</dbReference>
<comment type="caution">
    <text evidence="1">The sequence shown here is derived from an EMBL/GenBank/DDBJ whole genome shotgun (WGS) entry which is preliminary data.</text>
</comment>
<organism evidence="1 2">
    <name type="scientific">Faecalicatena faecalis</name>
    <dbReference type="NCBI Taxonomy" id="2726362"/>
    <lineage>
        <taxon>Bacteria</taxon>
        <taxon>Bacillati</taxon>
        <taxon>Bacillota</taxon>
        <taxon>Clostridia</taxon>
        <taxon>Lachnospirales</taxon>
        <taxon>Lachnospiraceae</taxon>
        <taxon>Faecalicatena</taxon>
    </lineage>
</organism>
<dbReference type="Proteomes" id="UP000723714">
    <property type="component" value="Unassembled WGS sequence"/>
</dbReference>
<reference evidence="1 2" key="1">
    <citation type="submission" date="2021-06" db="EMBL/GenBank/DDBJ databases">
        <title>Faecalicatena sp. nov. isolated from porcine feces.</title>
        <authorList>
            <person name="Oh B.S."/>
            <person name="Lee J.H."/>
        </authorList>
    </citation>
    <scope>NUCLEOTIDE SEQUENCE [LARGE SCALE GENOMIC DNA]</scope>
    <source>
        <strain evidence="1 2">AGMB00832</strain>
    </source>
</reference>
<evidence type="ECO:0008006" key="3">
    <source>
        <dbReference type="Google" id="ProtNLM"/>
    </source>
</evidence>
<evidence type="ECO:0000313" key="2">
    <source>
        <dbReference type="Proteomes" id="UP000723714"/>
    </source>
</evidence>
<protein>
    <recommendedName>
        <fullName evidence="3">FixH protein</fullName>
    </recommendedName>
</protein>
<name>A0ABS6D882_9FIRM</name>
<accession>A0ABS6D882</accession>
<proteinExistence type="predicted"/>
<sequence>MKVMLGEYGKVILLAVILCGMVLFLFGRSDHGFLGLLAQAKPVEQVGHEDAFETAEAIASRKVPDLSVRTEKLKRGTQYNLLDTGRFQIRAENADGEKVSLSIVKIINPAGKDITSATDAKCFLPNQKGTYQVIYRAEETYLGSLKAREKTYRFIVD</sequence>